<dbReference type="RefSeq" id="WP_269037181.1">
    <property type="nucleotide sequence ID" value="NZ_CP114040.1"/>
</dbReference>
<evidence type="ECO:0000256" key="1">
    <source>
        <dbReference type="SAM" id="MobiDB-lite"/>
    </source>
</evidence>
<feature type="region of interest" description="Disordered" evidence="1">
    <location>
        <begin position="1"/>
        <end position="23"/>
    </location>
</feature>
<name>A0ABY7H6D9_9BACT</name>
<sequence>MVIEDSWSAHVRGRTPADCGHAGDQARGFAPKAFFISRLIDRGQARPDGASTA</sequence>
<organism evidence="2 3">
    <name type="scientific">Nannocystis punicea</name>
    <dbReference type="NCBI Taxonomy" id="2995304"/>
    <lineage>
        <taxon>Bacteria</taxon>
        <taxon>Pseudomonadati</taxon>
        <taxon>Myxococcota</taxon>
        <taxon>Polyangia</taxon>
        <taxon>Nannocystales</taxon>
        <taxon>Nannocystaceae</taxon>
        <taxon>Nannocystis</taxon>
    </lineage>
</organism>
<evidence type="ECO:0000313" key="2">
    <source>
        <dbReference type="EMBL" id="WAS94846.1"/>
    </source>
</evidence>
<protein>
    <submittedName>
        <fullName evidence="2">Uncharacterized protein</fullName>
    </submittedName>
</protein>
<dbReference type="Proteomes" id="UP001164459">
    <property type="component" value="Chromosome"/>
</dbReference>
<keyword evidence="3" id="KW-1185">Reference proteome</keyword>
<accession>A0ABY7H6D9</accession>
<dbReference type="EMBL" id="CP114040">
    <property type="protein sequence ID" value="WAS94846.1"/>
    <property type="molecule type" value="Genomic_DNA"/>
</dbReference>
<evidence type="ECO:0000313" key="3">
    <source>
        <dbReference type="Proteomes" id="UP001164459"/>
    </source>
</evidence>
<gene>
    <name evidence="2" type="ORF">O0S08_01685</name>
</gene>
<proteinExistence type="predicted"/>
<reference evidence="2" key="1">
    <citation type="submission" date="2022-11" db="EMBL/GenBank/DDBJ databases">
        <title>Minimal conservation of predation-associated metabolite biosynthetic gene clusters underscores biosynthetic potential of Myxococcota including descriptions for ten novel species: Archangium lansinium sp. nov., Myxococcus landrumus sp. nov., Nannocystis bai.</title>
        <authorList>
            <person name="Ahearne A."/>
            <person name="Stevens C."/>
            <person name="Dowd S."/>
        </authorList>
    </citation>
    <scope>NUCLEOTIDE SEQUENCE</scope>
    <source>
        <strain evidence="2">Fl3</strain>
    </source>
</reference>